<evidence type="ECO:0000256" key="3">
    <source>
        <dbReference type="ARBA" id="ARBA00022692"/>
    </source>
</evidence>
<dbReference type="InterPro" id="IPR013122">
    <property type="entry name" value="PKD1_2_channel"/>
</dbReference>
<proteinExistence type="inferred from homology"/>
<keyword evidence="10" id="KW-1185">Reference proteome</keyword>
<dbReference type="Pfam" id="PF20519">
    <property type="entry name" value="Polycystin_dom"/>
    <property type="match status" value="1"/>
</dbReference>
<evidence type="ECO:0000256" key="1">
    <source>
        <dbReference type="ARBA" id="ARBA00004141"/>
    </source>
</evidence>
<dbReference type="OrthoDB" id="292773at2759"/>
<feature type="transmembrane region" description="Helical" evidence="6">
    <location>
        <begin position="797"/>
        <end position="816"/>
    </location>
</feature>
<name>A0A8S1T1M2_PAROT</name>
<feature type="transmembrane region" description="Helical" evidence="6">
    <location>
        <begin position="408"/>
        <end position="429"/>
    </location>
</feature>
<protein>
    <submittedName>
        <fullName evidence="9">Uncharacterized protein</fullName>
    </submittedName>
</protein>
<sequence>MRKRKQEKQIDQQIDNQSNHYQILKQKICACQAKVLELEEQIEMKEKRNKFIDDEIKLKLRDLNNVEKIFEINKELEINEIKSHNNEQKSNSSTTIFHLQQQQKAQIQQQFLYKQKISQEYFSNFMEKYFQYFDSCIGQELIQEKEIENDNEKIYISPMVKFHTIQIQCFIKLLDPKLRTQVNQRTADNQDYVTITFRYSKSDTFDNLKLVCLQYWNIIELDNLYAPDTFNQDQNQYQIKMRKYEFLAPDFTKIPNTELIERYCENFEQRFEKEKYVNAILKKKVIKLQGYQDRGDTNTQINESQAASQFLSRTFNNQTLMNYTIQAEDSQLAHQQLQNSISGDLSLDDANFAISNMILKMKQSLTKSYYSFTQRFPLLQKMFQIDTFELDLRDQKNIKRKGLKIDDYNILVVLLILILLILNCIQYSLVPNQAVIQSHINQIETVLKLGKNQDFINISTLDGIFTYFNDFSKFPFYLCNQQSQFNMYYDLIGAVRFRNIKVKEKQCLYTVRSDISSRLKCFYEQQNINTIETRVLSQGDKDWMQFKSKNDITISRITKGKFGEYDQTGYIKDLTKSKQTMQQYRKEITYEMFQNKEYLDVNTLALIITFTIKSKLDSNFFFIELLCENTNLGIHPNSPKIKYFRLPNFDKIEDEIKIFSYLKLFFSICFLIYMVFVIISFSKEIQSIQSNQTKFKNIFSYFISLIFLMNIIVLYTNFVSISYALKLLSVEQNPKKMVELEEFEDYGNLAETYQNYFYFLGLSVAALIFRSILFLGIFVSMLNLIESIQFSYLQIMISFKILILILLSFCMIMRSLQGPYSSEFSSFDTAFTSLLQMVMNTYDVQKLLDNNQLSTTFFLIIFYFLLTYFTFNMIIVVYIDSYRQIKLRSNQKVDCTLSSLQYGILWLFYWFPKSVQDKILIQNF</sequence>
<keyword evidence="5 6" id="KW-0472">Membrane</keyword>
<evidence type="ECO:0000313" key="9">
    <source>
        <dbReference type="EMBL" id="CAD8145346.1"/>
    </source>
</evidence>
<evidence type="ECO:0000259" key="8">
    <source>
        <dbReference type="Pfam" id="PF20519"/>
    </source>
</evidence>
<dbReference type="GO" id="GO:0016020">
    <property type="term" value="C:membrane"/>
    <property type="evidence" value="ECO:0007669"/>
    <property type="project" value="UniProtKB-SubCell"/>
</dbReference>
<keyword evidence="3 6" id="KW-0812">Transmembrane</keyword>
<evidence type="ECO:0000313" key="10">
    <source>
        <dbReference type="Proteomes" id="UP000683925"/>
    </source>
</evidence>
<dbReference type="OMA" id="IMISFKI"/>
<feature type="transmembrane region" description="Helical" evidence="6">
    <location>
        <begin position="701"/>
        <end position="725"/>
    </location>
</feature>
<feature type="transmembrane region" description="Helical" evidence="6">
    <location>
        <begin position="857"/>
        <end position="879"/>
    </location>
</feature>
<evidence type="ECO:0000259" key="7">
    <source>
        <dbReference type="Pfam" id="PF08016"/>
    </source>
</evidence>
<dbReference type="Pfam" id="PF08016">
    <property type="entry name" value="PKD_channel"/>
    <property type="match status" value="1"/>
</dbReference>
<evidence type="ECO:0000256" key="5">
    <source>
        <dbReference type="ARBA" id="ARBA00023136"/>
    </source>
</evidence>
<evidence type="ECO:0000256" key="2">
    <source>
        <dbReference type="ARBA" id="ARBA00007200"/>
    </source>
</evidence>
<feature type="domain" description="Polycystin" evidence="8">
    <location>
        <begin position="487"/>
        <end position="646"/>
    </location>
</feature>
<evidence type="ECO:0000256" key="6">
    <source>
        <dbReference type="SAM" id="Phobius"/>
    </source>
</evidence>
<dbReference type="Proteomes" id="UP000683925">
    <property type="component" value="Unassembled WGS sequence"/>
</dbReference>
<comment type="similarity">
    <text evidence="2">Belongs to the polycystin family.</text>
</comment>
<dbReference type="PANTHER" id="PTHR10877:SF183">
    <property type="entry name" value="AT14535P-RELATED"/>
    <property type="match status" value="1"/>
</dbReference>
<reference evidence="9" key="1">
    <citation type="submission" date="2021-01" db="EMBL/GenBank/DDBJ databases">
        <authorList>
            <consortium name="Genoscope - CEA"/>
            <person name="William W."/>
        </authorList>
    </citation>
    <scope>NUCLEOTIDE SEQUENCE</scope>
</reference>
<feature type="domain" description="Polycystin cation channel PKD1/PKD2" evidence="7">
    <location>
        <begin position="662"/>
        <end position="884"/>
    </location>
</feature>
<gene>
    <name evidence="9" type="ORF">POCTA_138.1.T0170183</name>
</gene>
<keyword evidence="4 6" id="KW-1133">Transmembrane helix</keyword>
<comment type="subcellular location">
    <subcellularLocation>
        <location evidence="1">Membrane</location>
        <topology evidence="1">Multi-pass membrane protein</topology>
    </subcellularLocation>
</comment>
<organism evidence="9 10">
    <name type="scientific">Paramecium octaurelia</name>
    <dbReference type="NCBI Taxonomy" id="43137"/>
    <lineage>
        <taxon>Eukaryota</taxon>
        <taxon>Sar</taxon>
        <taxon>Alveolata</taxon>
        <taxon>Ciliophora</taxon>
        <taxon>Intramacronucleata</taxon>
        <taxon>Oligohymenophorea</taxon>
        <taxon>Peniculida</taxon>
        <taxon>Parameciidae</taxon>
        <taxon>Paramecium</taxon>
    </lineage>
</organism>
<feature type="transmembrane region" description="Helical" evidence="6">
    <location>
        <begin position="658"/>
        <end position="681"/>
    </location>
</feature>
<comment type="caution">
    <text evidence="9">The sequence shown here is derived from an EMBL/GenBank/DDBJ whole genome shotgun (WGS) entry which is preliminary data.</text>
</comment>
<dbReference type="InterPro" id="IPR046791">
    <property type="entry name" value="Polycystin_dom"/>
</dbReference>
<accession>A0A8S1T1M2</accession>
<dbReference type="PANTHER" id="PTHR10877">
    <property type="entry name" value="POLYCYSTIN FAMILY MEMBER"/>
    <property type="match status" value="1"/>
</dbReference>
<feature type="transmembrane region" description="Helical" evidence="6">
    <location>
        <begin position="756"/>
        <end position="785"/>
    </location>
</feature>
<dbReference type="EMBL" id="CAJJDP010000017">
    <property type="protein sequence ID" value="CAD8145346.1"/>
    <property type="molecule type" value="Genomic_DNA"/>
</dbReference>
<dbReference type="AlphaFoldDB" id="A0A8S1T1M2"/>
<dbReference type="InterPro" id="IPR051223">
    <property type="entry name" value="Polycystin"/>
</dbReference>
<evidence type="ECO:0000256" key="4">
    <source>
        <dbReference type="ARBA" id="ARBA00022989"/>
    </source>
</evidence>